<name>A0AA47P033_MERPO</name>
<keyword evidence="11" id="KW-1185">Reference proteome</keyword>
<accession>A0AA47P033</accession>
<dbReference type="PANTHER" id="PTHR45161">
    <property type="entry name" value="CYTOSKELETON-ASSOCIATED PROTEIN 4"/>
    <property type="match status" value="1"/>
</dbReference>
<feature type="region of interest" description="Disordered" evidence="8">
    <location>
        <begin position="1"/>
        <end position="37"/>
    </location>
</feature>
<keyword evidence="4" id="KW-0963">Cytoplasm</keyword>
<evidence type="ECO:0000313" key="10">
    <source>
        <dbReference type="EMBL" id="KAK0145351.1"/>
    </source>
</evidence>
<keyword evidence="5" id="KW-0597">Phosphoprotein</keyword>
<evidence type="ECO:0000256" key="2">
    <source>
        <dbReference type="ARBA" id="ARBA00004496"/>
    </source>
</evidence>
<keyword evidence="6 9" id="KW-0472">Membrane</keyword>
<dbReference type="AlphaFoldDB" id="A0AA47P033"/>
<reference evidence="10" key="1">
    <citation type="journal article" date="2023" name="Front. Mar. Sci.">
        <title>A new Merluccius polli reference genome to investigate the effects of global change in West African waters.</title>
        <authorList>
            <person name="Mateo J.L."/>
            <person name="Blanco-Fernandez C."/>
            <person name="Garcia-Vazquez E."/>
            <person name="Machado-Schiaffino G."/>
        </authorList>
    </citation>
    <scope>NUCLEOTIDE SEQUENCE</scope>
    <source>
        <strain evidence="10">C29</strain>
        <tissue evidence="10">Fin</tissue>
    </source>
</reference>
<feature type="compositionally biased region" description="Polar residues" evidence="8">
    <location>
        <begin position="8"/>
        <end position="33"/>
    </location>
</feature>
<protein>
    <submittedName>
        <fullName evidence="10">Cytoskeleton-associated protein 4</fullName>
    </submittedName>
</protein>
<proteinExistence type="predicted"/>
<evidence type="ECO:0000256" key="1">
    <source>
        <dbReference type="ARBA" id="ARBA00004236"/>
    </source>
</evidence>
<evidence type="ECO:0000256" key="6">
    <source>
        <dbReference type="ARBA" id="ARBA00023136"/>
    </source>
</evidence>
<feature type="transmembrane region" description="Helical" evidence="9">
    <location>
        <begin position="58"/>
        <end position="78"/>
    </location>
</feature>
<evidence type="ECO:0000256" key="8">
    <source>
        <dbReference type="SAM" id="MobiDB-lite"/>
    </source>
</evidence>
<gene>
    <name evidence="10" type="primary">CKAP4</name>
    <name evidence="10" type="ORF">N1851_015750</name>
</gene>
<evidence type="ECO:0000256" key="3">
    <source>
        <dbReference type="ARBA" id="ARBA00022475"/>
    </source>
</evidence>
<evidence type="ECO:0000256" key="9">
    <source>
        <dbReference type="SAM" id="Phobius"/>
    </source>
</evidence>
<keyword evidence="9" id="KW-0812">Transmembrane</keyword>
<keyword evidence="9" id="KW-1133">Transmembrane helix</keyword>
<dbReference type="EMBL" id="JAOPHQ010002862">
    <property type="protein sequence ID" value="KAK0145351.1"/>
    <property type="molecule type" value="Genomic_DNA"/>
</dbReference>
<dbReference type="Proteomes" id="UP001174136">
    <property type="component" value="Unassembled WGS sequence"/>
</dbReference>
<evidence type="ECO:0000256" key="4">
    <source>
        <dbReference type="ARBA" id="ARBA00022490"/>
    </source>
</evidence>
<keyword evidence="3" id="KW-1003">Cell membrane</keyword>
<organism evidence="10 11">
    <name type="scientific">Merluccius polli</name>
    <name type="common">Benguela hake</name>
    <name type="synonym">Merluccius cadenati</name>
    <dbReference type="NCBI Taxonomy" id="89951"/>
    <lineage>
        <taxon>Eukaryota</taxon>
        <taxon>Metazoa</taxon>
        <taxon>Chordata</taxon>
        <taxon>Craniata</taxon>
        <taxon>Vertebrata</taxon>
        <taxon>Euteleostomi</taxon>
        <taxon>Actinopterygii</taxon>
        <taxon>Neopterygii</taxon>
        <taxon>Teleostei</taxon>
        <taxon>Neoteleostei</taxon>
        <taxon>Acanthomorphata</taxon>
        <taxon>Zeiogadaria</taxon>
        <taxon>Gadariae</taxon>
        <taxon>Gadiformes</taxon>
        <taxon>Gadoidei</taxon>
        <taxon>Merlucciidae</taxon>
        <taxon>Merluccius</taxon>
    </lineage>
</organism>
<dbReference type="GO" id="GO:0005886">
    <property type="term" value="C:plasma membrane"/>
    <property type="evidence" value="ECO:0007669"/>
    <property type="project" value="UniProtKB-SubCell"/>
</dbReference>
<evidence type="ECO:0000256" key="5">
    <source>
        <dbReference type="ARBA" id="ARBA00022553"/>
    </source>
</evidence>
<dbReference type="PANTHER" id="PTHR45161:SF1">
    <property type="entry name" value="CYTOSKELETON-ASSOCIATED PROTEIN 4"/>
    <property type="match status" value="1"/>
</dbReference>
<keyword evidence="7" id="KW-0175">Coiled coil</keyword>
<evidence type="ECO:0000256" key="7">
    <source>
        <dbReference type="SAM" id="Coils"/>
    </source>
</evidence>
<feature type="coiled-coil region" evidence="7">
    <location>
        <begin position="134"/>
        <end position="168"/>
    </location>
</feature>
<evidence type="ECO:0000313" key="11">
    <source>
        <dbReference type="Proteomes" id="UP001174136"/>
    </source>
</evidence>
<comment type="caution">
    <text evidence="10">The sequence shown here is derived from an EMBL/GenBank/DDBJ whole genome shotgun (WGS) entry which is preliminary data.</text>
</comment>
<dbReference type="GO" id="GO:0005737">
    <property type="term" value="C:cytoplasm"/>
    <property type="evidence" value="ECO:0007669"/>
    <property type="project" value="UniProtKB-SubCell"/>
</dbReference>
<comment type="subcellular location">
    <subcellularLocation>
        <location evidence="1">Cell membrane</location>
    </subcellularLocation>
    <subcellularLocation>
        <location evidence="2">Cytoplasm</location>
    </subcellularLocation>
</comment>
<feature type="region of interest" description="Disordered" evidence="8">
    <location>
        <begin position="493"/>
        <end position="516"/>
    </location>
</feature>
<sequence>MTAKNRNKASSGEKTTSSSPPQVDASPKQQKSSDGVCGVSAIPSGSGSGGGGGVCFKLTLALFYVALVAAGGFAAFYLQQALEEIHQIGAKNEETARVNAGLHGQMESVLQQVESVRSVMDGLESSLAVTRSELAAASGRLKKGEVEKQRLEEALQKLQNDLLRDLSTGISEVKEARERDFSSLESTVEQRLAEVSLSVSSSVAEFTNAQGEVRGQLTDLKSRLGDAEDPALVKQELEAIAEAVAELRVAERASEAIAASLGKQIGSVSTELQTRNQEVASLSEEVDAMRALMQETVGSLKQTVTAAEVSMQALQERSLALEGEVAQAQEAVGSMQKEAQERVVQQAQQRSDDLENRAKVSEEVARSLAELTSRVESLLAKYDSHESALAARAGLAAGLDTLKTGVEEIRSNMADLAERQAKQVATGSTLGELIEELDRRLSELEQSTRDSIETPKHLENLRGLVVALEGKATKLEHHEQAISALQDALEQTTSSLAALSTPAEETEEIVQSEQRE</sequence>